<dbReference type="EMBL" id="CADCXU010004280">
    <property type="protein sequence ID" value="CAA9996017.1"/>
    <property type="molecule type" value="Genomic_DNA"/>
</dbReference>
<proteinExistence type="predicted"/>
<name>A0A6H5G1K7_9HEMI</name>
<protein>
    <submittedName>
        <fullName evidence="2">Uncharacterized protein</fullName>
    </submittedName>
</protein>
<sequence length="82" mass="8973">MNSDTKTSISKTRGLGKKLNCFVDDNCLCLCTLGNELAQSRILGHRSGNRRSVRTGEKASWKRSKQGTEKDGSGKQTLTLIS</sequence>
<organism evidence="2 3">
    <name type="scientific">Nesidiocoris tenuis</name>
    <dbReference type="NCBI Taxonomy" id="355587"/>
    <lineage>
        <taxon>Eukaryota</taxon>
        <taxon>Metazoa</taxon>
        <taxon>Ecdysozoa</taxon>
        <taxon>Arthropoda</taxon>
        <taxon>Hexapoda</taxon>
        <taxon>Insecta</taxon>
        <taxon>Pterygota</taxon>
        <taxon>Neoptera</taxon>
        <taxon>Paraneoptera</taxon>
        <taxon>Hemiptera</taxon>
        <taxon>Heteroptera</taxon>
        <taxon>Panheteroptera</taxon>
        <taxon>Cimicomorpha</taxon>
        <taxon>Miridae</taxon>
        <taxon>Dicyphina</taxon>
        <taxon>Nesidiocoris</taxon>
    </lineage>
</organism>
<accession>A0A6H5G1K7</accession>
<keyword evidence="3" id="KW-1185">Reference proteome</keyword>
<dbReference type="Proteomes" id="UP000479000">
    <property type="component" value="Unassembled WGS sequence"/>
</dbReference>
<gene>
    <name evidence="2" type="ORF">NTEN_LOCUS2670</name>
</gene>
<evidence type="ECO:0000313" key="2">
    <source>
        <dbReference type="EMBL" id="CAA9996017.1"/>
    </source>
</evidence>
<evidence type="ECO:0000313" key="3">
    <source>
        <dbReference type="Proteomes" id="UP000479000"/>
    </source>
</evidence>
<evidence type="ECO:0000256" key="1">
    <source>
        <dbReference type="SAM" id="MobiDB-lite"/>
    </source>
</evidence>
<feature type="compositionally biased region" description="Basic and acidic residues" evidence="1">
    <location>
        <begin position="54"/>
        <end position="73"/>
    </location>
</feature>
<dbReference type="AlphaFoldDB" id="A0A6H5G1K7"/>
<reference evidence="2 3" key="1">
    <citation type="submission" date="2020-02" db="EMBL/GenBank/DDBJ databases">
        <authorList>
            <person name="Ferguson B K."/>
        </authorList>
    </citation>
    <scope>NUCLEOTIDE SEQUENCE [LARGE SCALE GENOMIC DNA]</scope>
</reference>
<feature type="region of interest" description="Disordered" evidence="1">
    <location>
        <begin position="46"/>
        <end position="82"/>
    </location>
</feature>